<comment type="cofactor">
    <cofactor evidence="1">
        <name>pyridoxal 5'-phosphate</name>
        <dbReference type="ChEBI" id="CHEBI:597326"/>
    </cofactor>
</comment>
<dbReference type="PANTHER" id="PTHR46383:SF1">
    <property type="entry name" value="ASPARTATE AMINOTRANSFERASE"/>
    <property type="match status" value="1"/>
</dbReference>
<dbReference type="InterPro" id="IPR015424">
    <property type="entry name" value="PyrdxlP-dep_Trfase"/>
</dbReference>
<dbReference type="CDD" id="cd00609">
    <property type="entry name" value="AAT_like"/>
    <property type="match status" value="1"/>
</dbReference>
<proteinExistence type="inferred from homology"/>
<reference evidence="7" key="1">
    <citation type="submission" date="2022-10" db="EMBL/GenBank/DDBJ databases">
        <title>Chitinophaga sp. nov., isolated from soil.</title>
        <authorList>
            <person name="Jeon C.O."/>
        </authorList>
    </citation>
    <scope>NUCLEOTIDE SEQUENCE</scope>
    <source>
        <strain evidence="7">R8</strain>
    </source>
</reference>
<dbReference type="GO" id="GO:0008483">
    <property type="term" value="F:transaminase activity"/>
    <property type="evidence" value="ECO:0007669"/>
    <property type="project" value="UniProtKB-KW"/>
</dbReference>
<dbReference type="PANTHER" id="PTHR46383">
    <property type="entry name" value="ASPARTATE AMINOTRANSFERASE"/>
    <property type="match status" value="1"/>
</dbReference>
<evidence type="ECO:0000313" key="7">
    <source>
        <dbReference type="EMBL" id="UYQ92753.1"/>
    </source>
</evidence>
<dbReference type="SUPFAM" id="SSF53383">
    <property type="entry name" value="PLP-dependent transferases"/>
    <property type="match status" value="1"/>
</dbReference>
<sequence>MKLSHLAETLIGSEIIKLAGEIKEKQAKGEKIYNFTIGDFDPKVFPIPAEFEQEIVNAYKEHYTNYPPADGIPELRKAVGEFISERENLSYDPTSEIVISCGGRPIIYATYRTLVDRGEKVIYATPSWNNNHYTHFLEAEHVVLETRVENDFMPTAAELKPLLKGATLLALCSPQNPTGTAFAKQQLEEICDLVIAENKMRGENEKPLFVMFDQMYWVLTFGDTHHYNPVGLRPEMKPFTIFIDGMSKSFAATGVRVGWALGPANVIGKMKAILSHVGAWSPMAEQKAAAKYLAQKDNVNTYLKHFKAEIEERLVKIHAGFTALKNAGHNVEAIAPQAAIYLTLKIDLVGKTTADGKKLESQGDVTSYILDEAKLAVVPFSAFGAAKTSPWYRMSVGTCVKQEIPEMLEKLKAALEKLS</sequence>
<accession>A0ABY6IZC3</accession>
<keyword evidence="8" id="KW-1185">Reference proteome</keyword>
<evidence type="ECO:0000256" key="2">
    <source>
        <dbReference type="ARBA" id="ARBA00007441"/>
    </source>
</evidence>
<dbReference type="InterPro" id="IPR050596">
    <property type="entry name" value="AspAT/PAT-like"/>
</dbReference>
<protein>
    <submittedName>
        <fullName evidence="7">Aminotransferase class I/II-fold pyridoxal phosphate-dependent enzyme</fullName>
    </submittedName>
</protein>
<name>A0ABY6IZC3_9BACT</name>
<dbReference type="Gene3D" id="3.90.1150.10">
    <property type="entry name" value="Aspartate Aminotransferase, domain 1"/>
    <property type="match status" value="1"/>
</dbReference>
<dbReference type="Proteomes" id="UP001162741">
    <property type="component" value="Chromosome"/>
</dbReference>
<dbReference type="InterPro" id="IPR015421">
    <property type="entry name" value="PyrdxlP-dep_Trfase_major"/>
</dbReference>
<comment type="similarity">
    <text evidence="2">Belongs to the class-I pyridoxal-phosphate-dependent aminotransferase family.</text>
</comment>
<evidence type="ECO:0000259" key="6">
    <source>
        <dbReference type="Pfam" id="PF00155"/>
    </source>
</evidence>
<organism evidence="7 8">
    <name type="scientific">Chitinophaga horti</name>
    <dbReference type="NCBI Taxonomy" id="2920382"/>
    <lineage>
        <taxon>Bacteria</taxon>
        <taxon>Pseudomonadati</taxon>
        <taxon>Bacteroidota</taxon>
        <taxon>Chitinophagia</taxon>
        <taxon>Chitinophagales</taxon>
        <taxon>Chitinophagaceae</taxon>
        <taxon>Chitinophaga</taxon>
    </lineage>
</organism>
<evidence type="ECO:0000256" key="1">
    <source>
        <dbReference type="ARBA" id="ARBA00001933"/>
    </source>
</evidence>
<dbReference type="Pfam" id="PF00155">
    <property type="entry name" value="Aminotran_1_2"/>
    <property type="match status" value="1"/>
</dbReference>
<dbReference type="InterPro" id="IPR004839">
    <property type="entry name" value="Aminotransferase_I/II_large"/>
</dbReference>
<keyword evidence="3 7" id="KW-0032">Aminotransferase</keyword>
<evidence type="ECO:0000313" key="8">
    <source>
        <dbReference type="Proteomes" id="UP001162741"/>
    </source>
</evidence>
<gene>
    <name evidence="7" type="ORF">MKQ68_21985</name>
</gene>
<keyword evidence="5" id="KW-0663">Pyridoxal phosphate</keyword>
<feature type="domain" description="Aminotransferase class I/classII large" evidence="6">
    <location>
        <begin position="32"/>
        <end position="411"/>
    </location>
</feature>
<dbReference type="EMBL" id="CP107006">
    <property type="protein sequence ID" value="UYQ92753.1"/>
    <property type="molecule type" value="Genomic_DNA"/>
</dbReference>
<dbReference type="Gene3D" id="3.40.640.10">
    <property type="entry name" value="Type I PLP-dependent aspartate aminotransferase-like (Major domain)"/>
    <property type="match status" value="1"/>
</dbReference>
<dbReference type="InterPro" id="IPR015422">
    <property type="entry name" value="PyrdxlP-dep_Trfase_small"/>
</dbReference>
<dbReference type="RefSeq" id="WP_264280962.1">
    <property type="nucleotide sequence ID" value="NZ_CP107006.1"/>
</dbReference>
<keyword evidence="4" id="KW-0808">Transferase</keyword>
<evidence type="ECO:0000256" key="5">
    <source>
        <dbReference type="ARBA" id="ARBA00022898"/>
    </source>
</evidence>
<evidence type="ECO:0000256" key="4">
    <source>
        <dbReference type="ARBA" id="ARBA00022679"/>
    </source>
</evidence>
<evidence type="ECO:0000256" key="3">
    <source>
        <dbReference type="ARBA" id="ARBA00022576"/>
    </source>
</evidence>